<comment type="function">
    <text evidence="6">Also exhibits azoreductase activity. Catalyzes the reductive cleavage of the azo bond in aromatic azo compounds to the corresponding amines.</text>
</comment>
<comment type="subunit">
    <text evidence="6">Homodimer.</text>
</comment>
<comment type="catalytic activity">
    <reaction evidence="5">
        <text>N,N-dimethyl-1,4-phenylenediamine + anthranilate + 2 NAD(+) = 2-(4-dimethylaminophenyl)diazenylbenzoate + 2 NADH + 2 H(+)</text>
        <dbReference type="Rhea" id="RHEA:55872"/>
        <dbReference type="ChEBI" id="CHEBI:15378"/>
        <dbReference type="ChEBI" id="CHEBI:15783"/>
        <dbReference type="ChEBI" id="CHEBI:16567"/>
        <dbReference type="ChEBI" id="CHEBI:57540"/>
        <dbReference type="ChEBI" id="CHEBI:57945"/>
        <dbReference type="ChEBI" id="CHEBI:71579"/>
        <dbReference type="EC" id="1.7.1.17"/>
    </reaction>
    <physiologicalReaction direction="right-to-left" evidence="5">
        <dbReference type="Rhea" id="RHEA:55874"/>
    </physiologicalReaction>
</comment>
<protein>
    <recommendedName>
        <fullName evidence="6">FMN dependent NADH:quinone oxidoreductase</fullName>
        <ecNumber evidence="6">1.6.5.-</ecNumber>
    </recommendedName>
    <alternativeName>
        <fullName evidence="6">Azo-dye reductase</fullName>
    </alternativeName>
    <alternativeName>
        <fullName evidence="6">FMN-dependent NADH-azo compound oxidoreductase</fullName>
    </alternativeName>
    <alternativeName>
        <fullName evidence="6">FMN-dependent NADH-azoreductase</fullName>
        <ecNumber evidence="6">1.7.1.17</ecNumber>
    </alternativeName>
</protein>
<dbReference type="InterPro" id="IPR003680">
    <property type="entry name" value="Flavodoxin_fold"/>
</dbReference>
<dbReference type="OrthoDB" id="9805013at2"/>
<dbReference type="HAMAP" id="MF_01216">
    <property type="entry name" value="Azoreductase_type1"/>
    <property type="match status" value="1"/>
</dbReference>
<dbReference type="EMBL" id="SNYJ01000004">
    <property type="protein sequence ID" value="TDQ41074.1"/>
    <property type="molecule type" value="Genomic_DNA"/>
</dbReference>
<comment type="catalytic activity">
    <reaction evidence="6">
        <text>2 a quinone + NADH + H(+) = 2 a 1,4-benzosemiquinone + NAD(+)</text>
        <dbReference type="Rhea" id="RHEA:65952"/>
        <dbReference type="ChEBI" id="CHEBI:15378"/>
        <dbReference type="ChEBI" id="CHEBI:57540"/>
        <dbReference type="ChEBI" id="CHEBI:57945"/>
        <dbReference type="ChEBI" id="CHEBI:132124"/>
        <dbReference type="ChEBI" id="CHEBI:134225"/>
    </reaction>
</comment>
<evidence type="ECO:0000313" key="9">
    <source>
        <dbReference type="Proteomes" id="UP000295632"/>
    </source>
</evidence>
<dbReference type="GO" id="GO:0016652">
    <property type="term" value="F:oxidoreductase activity, acting on NAD(P)H as acceptor"/>
    <property type="evidence" value="ECO:0007669"/>
    <property type="project" value="UniProtKB-UniRule"/>
</dbReference>
<keyword evidence="1 6" id="KW-0285">Flavoprotein</keyword>
<proteinExistence type="inferred from homology"/>
<dbReference type="EC" id="1.6.5.-" evidence="6"/>
<dbReference type="GO" id="GO:0010181">
    <property type="term" value="F:FMN binding"/>
    <property type="evidence" value="ECO:0007669"/>
    <property type="project" value="UniProtKB-UniRule"/>
</dbReference>
<comment type="caution">
    <text evidence="8">The sequence shown here is derived from an EMBL/GenBank/DDBJ whole genome shotgun (WGS) entry which is preliminary data.</text>
</comment>
<keyword evidence="2 6" id="KW-0288">FMN</keyword>
<evidence type="ECO:0000256" key="4">
    <source>
        <dbReference type="ARBA" id="ARBA00023027"/>
    </source>
</evidence>
<keyword evidence="4 6" id="KW-0520">NAD</keyword>
<dbReference type="Gene3D" id="3.40.50.360">
    <property type="match status" value="1"/>
</dbReference>
<keyword evidence="3 6" id="KW-0560">Oxidoreductase</keyword>
<comment type="similarity">
    <text evidence="6">Belongs to the azoreductase type 1 family.</text>
</comment>
<dbReference type="EC" id="1.7.1.17" evidence="6"/>
<evidence type="ECO:0000256" key="5">
    <source>
        <dbReference type="ARBA" id="ARBA00048542"/>
    </source>
</evidence>
<dbReference type="GO" id="GO:0016655">
    <property type="term" value="F:oxidoreductase activity, acting on NAD(P)H, quinone or similar compound as acceptor"/>
    <property type="evidence" value="ECO:0007669"/>
    <property type="project" value="InterPro"/>
</dbReference>
<comment type="cofactor">
    <cofactor evidence="6">
        <name>FMN</name>
        <dbReference type="ChEBI" id="CHEBI:58210"/>
    </cofactor>
    <text evidence="6">Binds 1 FMN per subunit.</text>
</comment>
<dbReference type="InterPro" id="IPR029039">
    <property type="entry name" value="Flavoprotein-like_sf"/>
</dbReference>
<dbReference type="PANTHER" id="PTHR43741:SF4">
    <property type="entry name" value="FMN-DEPENDENT NADH:QUINONE OXIDOREDUCTASE"/>
    <property type="match status" value="1"/>
</dbReference>
<evidence type="ECO:0000259" key="7">
    <source>
        <dbReference type="Pfam" id="PF02525"/>
    </source>
</evidence>
<gene>
    <name evidence="6" type="primary">azoR</name>
    <name evidence="8" type="ORF">EV213_10472</name>
</gene>
<dbReference type="InterPro" id="IPR023048">
    <property type="entry name" value="NADH:quinone_OxRdtase_FMN_depd"/>
</dbReference>
<evidence type="ECO:0000313" key="8">
    <source>
        <dbReference type="EMBL" id="TDQ41074.1"/>
    </source>
</evidence>
<dbReference type="PANTHER" id="PTHR43741">
    <property type="entry name" value="FMN-DEPENDENT NADH-AZOREDUCTASE 1"/>
    <property type="match status" value="1"/>
</dbReference>
<dbReference type="RefSeq" id="WP_133579678.1">
    <property type="nucleotide sequence ID" value="NZ_SNYJ01000004.1"/>
</dbReference>
<name>A0A4R6UD93_9BACI</name>
<organism evidence="8 9">
    <name type="scientific">Aureibacillus halotolerans</name>
    <dbReference type="NCBI Taxonomy" id="1508390"/>
    <lineage>
        <taxon>Bacteria</taxon>
        <taxon>Bacillati</taxon>
        <taxon>Bacillota</taxon>
        <taxon>Bacilli</taxon>
        <taxon>Bacillales</taxon>
        <taxon>Bacillaceae</taxon>
        <taxon>Aureibacillus</taxon>
    </lineage>
</organism>
<feature type="domain" description="Flavodoxin-like fold" evidence="7">
    <location>
        <begin position="2"/>
        <end position="201"/>
    </location>
</feature>
<dbReference type="Proteomes" id="UP000295632">
    <property type="component" value="Unassembled WGS sequence"/>
</dbReference>
<feature type="binding site" evidence="6">
    <location>
        <begin position="17"/>
        <end position="19"/>
    </location>
    <ligand>
        <name>FMN</name>
        <dbReference type="ChEBI" id="CHEBI:58210"/>
    </ligand>
</feature>
<dbReference type="SUPFAM" id="SSF52218">
    <property type="entry name" value="Flavoproteins"/>
    <property type="match status" value="1"/>
</dbReference>
<comment type="function">
    <text evidence="6">Quinone reductase that provides resistance to thiol-specific stress caused by electrophilic quinones.</text>
</comment>
<dbReference type="Pfam" id="PF02525">
    <property type="entry name" value="Flavodoxin_2"/>
    <property type="match status" value="1"/>
</dbReference>
<evidence type="ECO:0000256" key="2">
    <source>
        <dbReference type="ARBA" id="ARBA00022643"/>
    </source>
</evidence>
<sequence>MSKVLFIKANDRPAEQSVSVKLYDTFLESYRANHPEDDITELNLFDLNLPYYGNKAITSMYKRANELEMTTEEADLSQTIVQYLDQFLAAEKIVIAFPLWNFTVPAPLVTYLSYIMQAGKTFRYTANGPEGLASDKTVALLTARGGNYSGDLANAEMALRLVSQTLGLAGITTPELVIVEGHNAAPEQAENIIATGVDQAKTLAATF</sequence>
<accession>A0A4R6UD93</accession>
<evidence type="ECO:0000256" key="3">
    <source>
        <dbReference type="ARBA" id="ARBA00023002"/>
    </source>
</evidence>
<dbReference type="AlphaFoldDB" id="A0A4R6UD93"/>
<reference evidence="8 9" key="1">
    <citation type="submission" date="2019-03" db="EMBL/GenBank/DDBJ databases">
        <title>Genomic Encyclopedia of Type Strains, Phase IV (KMG-IV): sequencing the most valuable type-strain genomes for metagenomic binning, comparative biology and taxonomic classification.</title>
        <authorList>
            <person name="Goeker M."/>
        </authorList>
    </citation>
    <scope>NUCLEOTIDE SEQUENCE [LARGE SCALE GENOMIC DNA]</scope>
    <source>
        <strain evidence="8 9">DSM 28697</strain>
    </source>
</reference>
<dbReference type="InterPro" id="IPR050104">
    <property type="entry name" value="FMN-dep_NADH:Q_OxRdtase_AzoR1"/>
</dbReference>
<dbReference type="NCBIfam" id="NF010075">
    <property type="entry name" value="PRK13556.1"/>
    <property type="match status" value="1"/>
</dbReference>
<keyword evidence="9" id="KW-1185">Reference proteome</keyword>
<evidence type="ECO:0000256" key="6">
    <source>
        <dbReference type="HAMAP-Rule" id="MF_01216"/>
    </source>
</evidence>
<comment type="caution">
    <text evidence="6">Lacks conserved residue(s) required for the propagation of feature annotation.</text>
</comment>
<dbReference type="GO" id="GO:0009055">
    <property type="term" value="F:electron transfer activity"/>
    <property type="evidence" value="ECO:0007669"/>
    <property type="project" value="UniProtKB-UniRule"/>
</dbReference>
<evidence type="ECO:0000256" key="1">
    <source>
        <dbReference type="ARBA" id="ARBA00022630"/>
    </source>
</evidence>